<dbReference type="Gene3D" id="3.90.700.10">
    <property type="entry name" value="Succinate dehydrogenase/fumarate reductase flavoprotein, catalytic domain"/>
    <property type="match status" value="1"/>
</dbReference>
<dbReference type="Pfam" id="PF00890">
    <property type="entry name" value="FAD_binding_2"/>
    <property type="match status" value="1"/>
</dbReference>
<dbReference type="PANTHER" id="PTHR43400:SF10">
    <property type="entry name" value="3-OXOSTEROID 1-DEHYDROGENASE"/>
    <property type="match status" value="1"/>
</dbReference>
<dbReference type="PANTHER" id="PTHR43400">
    <property type="entry name" value="FUMARATE REDUCTASE"/>
    <property type="match status" value="1"/>
</dbReference>
<organism evidence="6">
    <name type="scientific">Nocardia globerula</name>
    <dbReference type="NCBI Taxonomy" id="1818"/>
    <lineage>
        <taxon>Bacteria</taxon>
        <taxon>Bacillati</taxon>
        <taxon>Actinomycetota</taxon>
        <taxon>Actinomycetes</taxon>
        <taxon>Mycobacteriales</taxon>
        <taxon>Nocardiaceae</taxon>
        <taxon>Nocardia</taxon>
    </lineage>
</organism>
<keyword evidence="4" id="KW-0560">Oxidoreductase</keyword>
<evidence type="ECO:0000259" key="5">
    <source>
        <dbReference type="Pfam" id="PF00890"/>
    </source>
</evidence>
<dbReference type="SUPFAM" id="SSF56425">
    <property type="entry name" value="Succinate dehydrogenase/fumarate reductase flavoprotein, catalytic domain"/>
    <property type="match status" value="1"/>
</dbReference>
<accession>A0A652YW82</accession>
<evidence type="ECO:0000256" key="4">
    <source>
        <dbReference type="ARBA" id="ARBA00023002"/>
    </source>
</evidence>
<comment type="cofactor">
    <cofactor evidence="1">
        <name>FAD</name>
        <dbReference type="ChEBI" id="CHEBI:57692"/>
    </cofactor>
</comment>
<gene>
    <name evidence="6" type="ORF">FNL38_101105</name>
</gene>
<comment type="caution">
    <text evidence="6">The sequence shown here is derived from an EMBL/GenBank/DDBJ whole genome shotgun (WGS) entry which is preliminary data.</text>
</comment>
<evidence type="ECO:0000256" key="1">
    <source>
        <dbReference type="ARBA" id="ARBA00001974"/>
    </source>
</evidence>
<dbReference type="GO" id="GO:0033765">
    <property type="term" value="F:steroid dehydrogenase activity, acting on the CH-CH group of donors"/>
    <property type="evidence" value="ECO:0007669"/>
    <property type="project" value="UniProtKB-ARBA"/>
</dbReference>
<dbReference type="InterPro" id="IPR036188">
    <property type="entry name" value="FAD/NAD-bd_sf"/>
</dbReference>
<dbReference type="InterPro" id="IPR003953">
    <property type="entry name" value="FAD-dep_OxRdtase_2_FAD-bd"/>
</dbReference>
<evidence type="ECO:0000256" key="3">
    <source>
        <dbReference type="ARBA" id="ARBA00022827"/>
    </source>
</evidence>
<evidence type="ECO:0000256" key="2">
    <source>
        <dbReference type="ARBA" id="ARBA00022630"/>
    </source>
</evidence>
<proteinExistence type="predicted"/>
<dbReference type="Gene3D" id="3.50.50.60">
    <property type="entry name" value="FAD/NAD(P)-binding domain"/>
    <property type="match status" value="2"/>
</dbReference>
<dbReference type="InterPro" id="IPR050315">
    <property type="entry name" value="FAD-oxidoreductase_2"/>
</dbReference>
<sequence>MDNNVDVIVIGSGAAGSAAALQAHADGASVVILEKCGPDNAGGNTRLSGGGWFVNQDPAAARTFLRALNGSFTVADDVIDAWAENTHGLSDWLRELDAPVSMSGEFHSTAEYAELDGSSCYAGMDTIGGAMGNELLYRFLVSALAERGITTLFDTEATALLTDESGAVIGVETVSGGTTSQMYARRGVILATGGFEANPAMVRDYLRLENPKIWGSPAATGDGHRMAQAVGADLWHMNNMMTITGISGDTDDPSGHYLALWNAHNYVFLSQEGRRFTCESAEMRHGHVFKEGSYQHFPVRSMNIVFDESMRLAGPLSPGRDVLAVGRLVLDEGYEWSADNQTEIDKGWIVKADTLAELADKLGLDPAVVETSVRRYNEACTAGVDESFGRDPATLAPVVTAPFYAVSGPPLLGWSNGGPRRDGHSRVLDTAGNPISGLYAAGTVSSTYSAAKDGGFHIADALAFGRVAGAHAATRVSADA</sequence>
<dbReference type="EMBL" id="VNIQ01000001">
    <property type="protein sequence ID" value="TYQ07740.1"/>
    <property type="molecule type" value="Genomic_DNA"/>
</dbReference>
<protein>
    <submittedName>
        <fullName evidence="6">FAD binding domain-containing protein</fullName>
    </submittedName>
</protein>
<feature type="domain" description="FAD-dependent oxidoreductase 2 FAD-binding" evidence="5">
    <location>
        <begin position="6"/>
        <end position="453"/>
    </location>
</feature>
<name>A0A652YW82_NOCGL</name>
<dbReference type="AlphaFoldDB" id="A0A652YW82"/>
<dbReference type="SUPFAM" id="SSF51905">
    <property type="entry name" value="FAD/NAD(P)-binding domain"/>
    <property type="match status" value="1"/>
</dbReference>
<dbReference type="GO" id="GO:0008202">
    <property type="term" value="P:steroid metabolic process"/>
    <property type="evidence" value="ECO:0007669"/>
    <property type="project" value="UniProtKB-ARBA"/>
</dbReference>
<evidence type="ECO:0000313" key="6">
    <source>
        <dbReference type="EMBL" id="TYQ07740.1"/>
    </source>
</evidence>
<reference evidence="6" key="1">
    <citation type="submission" date="2019-07" db="EMBL/GenBank/DDBJ databases">
        <title>Genomic Encyclopedia of Type Strains, Phase IV (KMG-IV): sequencing the most valuable type-strain genomes for metagenomic binning, comparative biology and taxonomic classification.</title>
        <authorList>
            <person name="Goeker M."/>
        </authorList>
    </citation>
    <scope>NUCLEOTIDE SEQUENCE</scope>
    <source>
        <strain evidence="6">DSM 44596</strain>
    </source>
</reference>
<keyword evidence="2" id="KW-0285">Flavoprotein</keyword>
<keyword evidence="3" id="KW-0274">FAD</keyword>
<dbReference type="InterPro" id="IPR027477">
    <property type="entry name" value="Succ_DH/fumarate_Rdtase_cat_sf"/>
</dbReference>